<dbReference type="Proteomes" id="UP000242715">
    <property type="component" value="Unassembled WGS sequence"/>
</dbReference>
<sequence>MATPSIPIPRLKREGVVVVLEKKMAWDTPKEAITMYYWCVVLDVLMCRFEEDEDERMEIEVFEDD</sequence>
<keyword evidence="2" id="KW-1185">Reference proteome</keyword>
<dbReference type="EMBL" id="DF974500">
    <property type="protein sequence ID" value="GAU48977.1"/>
    <property type="molecule type" value="Genomic_DNA"/>
</dbReference>
<dbReference type="AlphaFoldDB" id="A0A2Z6PRE8"/>
<evidence type="ECO:0000313" key="1">
    <source>
        <dbReference type="EMBL" id="GAU48977.1"/>
    </source>
</evidence>
<accession>A0A2Z6PRE8</accession>
<reference evidence="2" key="1">
    <citation type="journal article" date="2017" name="Front. Plant Sci.">
        <title>Climate Clever Clovers: New Paradigm to Reduce the Environmental Footprint of Ruminants by Breeding Low Methanogenic Forages Utilizing Haplotype Variation.</title>
        <authorList>
            <person name="Kaur P."/>
            <person name="Appels R."/>
            <person name="Bayer P.E."/>
            <person name="Keeble-Gagnere G."/>
            <person name="Wang J."/>
            <person name="Hirakawa H."/>
            <person name="Shirasawa K."/>
            <person name="Vercoe P."/>
            <person name="Stefanova K."/>
            <person name="Durmic Z."/>
            <person name="Nichols P."/>
            <person name="Revell C."/>
            <person name="Isobe S.N."/>
            <person name="Edwards D."/>
            <person name="Erskine W."/>
        </authorList>
    </citation>
    <scope>NUCLEOTIDE SEQUENCE [LARGE SCALE GENOMIC DNA]</scope>
    <source>
        <strain evidence="2">cv. Daliak</strain>
    </source>
</reference>
<proteinExistence type="predicted"/>
<organism evidence="1 2">
    <name type="scientific">Trifolium subterraneum</name>
    <name type="common">Subterranean clover</name>
    <dbReference type="NCBI Taxonomy" id="3900"/>
    <lineage>
        <taxon>Eukaryota</taxon>
        <taxon>Viridiplantae</taxon>
        <taxon>Streptophyta</taxon>
        <taxon>Embryophyta</taxon>
        <taxon>Tracheophyta</taxon>
        <taxon>Spermatophyta</taxon>
        <taxon>Magnoliopsida</taxon>
        <taxon>eudicotyledons</taxon>
        <taxon>Gunneridae</taxon>
        <taxon>Pentapetalae</taxon>
        <taxon>rosids</taxon>
        <taxon>fabids</taxon>
        <taxon>Fabales</taxon>
        <taxon>Fabaceae</taxon>
        <taxon>Papilionoideae</taxon>
        <taxon>50 kb inversion clade</taxon>
        <taxon>NPAAA clade</taxon>
        <taxon>Hologalegina</taxon>
        <taxon>IRL clade</taxon>
        <taxon>Trifolieae</taxon>
        <taxon>Trifolium</taxon>
    </lineage>
</organism>
<gene>
    <name evidence="1" type="ORF">TSUD_245680</name>
</gene>
<name>A0A2Z6PRE8_TRISU</name>
<evidence type="ECO:0000313" key="2">
    <source>
        <dbReference type="Proteomes" id="UP000242715"/>
    </source>
</evidence>
<protein>
    <submittedName>
        <fullName evidence="1">Uncharacterized protein</fullName>
    </submittedName>
</protein>